<name>A0A392N2T7_9FABA</name>
<dbReference type="EMBL" id="LXQA010025117">
    <property type="protein sequence ID" value="MCH93509.1"/>
    <property type="molecule type" value="Genomic_DNA"/>
</dbReference>
<feature type="region of interest" description="Disordered" evidence="1">
    <location>
        <begin position="1"/>
        <end position="23"/>
    </location>
</feature>
<dbReference type="AlphaFoldDB" id="A0A392N2T7"/>
<gene>
    <name evidence="2" type="ORF">A2U01_0014461</name>
</gene>
<organism evidence="2 3">
    <name type="scientific">Trifolium medium</name>
    <dbReference type="NCBI Taxonomy" id="97028"/>
    <lineage>
        <taxon>Eukaryota</taxon>
        <taxon>Viridiplantae</taxon>
        <taxon>Streptophyta</taxon>
        <taxon>Embryophyta</taxon>
        <taxon>Tracheophyta</taxon>
        <taxon>Spermatophyta</taxon>
        <taxon>Magnoliopsida</taxon>
        <taxon>eudicotyledons</taxon>
        <taxon>Gunneridae</taxon>
        <taxon>Pentapetalae</taxon>
        <taxon>rosids</taxon>
        <taxon>fabids</taxon>
        <taxon>Fabales</taxon>
        <taxon>Fabaceae</taxon>
        <taxon>Papilionoideae</taxon>
        <taxon>50 kb inversion clade</taxon>
        <taxon>NPAAA clade</taxon>
        <taxon>Hologalegina</taxon>
        <taxon>IRL clade</taxon>
        <taxon>Trifolieae</taxon>
        <taxon>Trifolium</taxon>
    </lineage>
</organism>
<evidence type="ECO:0000313" key="3">
    <source>
        <dbReference type="Proteomes" id="UP000265520"/>
    </source>
</evidence>
<proteinExistence type="predicted"/>
<protein>
    <submittedName>
        <fullName evidence="2">Uncharacterized protein</fullName>
    </submittedName>
</protein>
<feature type="non-terminal residue" evidence="2">
    <location>
        <position position="1"/>
    </location>
</feature>
<sequence>RRKYKRARTKGEEPKPSSSARSKGQYRCYQWKIHSIWGIPRYPSPPHTKAGIVKLIIITNTLPLAETSPFRDRRLLAQTHFQTPSSLVVKED</sequence>
<accession>A0A392N2T7</accession>
<dbReference type="Proteomes" id="UP000265520">
    <property type="component" value="Unassembled WGS sequence"/>
</dbReference>
<keyword evidence="3" id="KW-1185">Reference proteome</keyword>
<reference evidence="2 3" key="1">
    <citation type="journal article" date="2018" name="Front. Plant Sci.">
        <title>Red Clover (Trifolium pratense) and Zigzag Clover (T. medium) - A Picture of Genomic Similarities and Differences.</title>
        <authorList>
            <person name="Dluhosova J."/>
            <person name="Istvanek J."/>
            <person name="Nedelnik J."/>
            <person name="Repkova J."/>
        </authorList>
    </citation>
    <scope>NUCLEOTIDE SEQUENCE [LARGE SCALE GENOMIC DNA]</scope>
    <source>
        <strain evidence="3">cv. 10/8</strain>
        <tissue evidence="2">Leaf</tissue>
    </source>
</reference>
<evidence type="ECO:0000256" key="1">
    <source>
        <dbReference type="SAM" id="MobiDB-lite"/>
    </source>
</evidence>
<evidence type="ECO:0000313" key="2">
    <source>
        <dbReference type="EMBL" id="MCH93509.1"/>
    </source>
</evidence>
<comment type="caution">
    <text evidence="2">The sequence shown here is derived from an EMBL/GenBank/DDBJ whole genome shotgun (WGS) entry which is preliminary data.</text>
</comment>